<sequence>MIQASLNDTKRIEGISPLFAKAFEYIKNTDFSKMEDGRHDIEGDDLYVNIQTFNGKNAQDASIEIHKKYIDIQIPLLGVEQIGWKATCDLLEEASPYNEEQDIAFFIDKPTTVTRIYPGQFVIFFPEDGHAPGIGEGMIRKIVVKVKI</sequence>
<dbReference type="Pfam" id="PF04074">
    <property type="entry name" value="DUF386"/>
    <property type="match status" value="1"/>
</dbReference>
<dbReference type="Gene3D" id="2.60.120.370">
    <property type="entry name" value="YhcH/YjgK/YiaL"/>
    <property type="match status" value="1"/>
</dbReference>
<dbReference type="PANTHER" id="PTHR34986">
    <property type="entry name" value="EVOLVED BETA-GALACTOSIDASE SUBUNIT BETA"/>
    <property type="match status" value="1"/>
</dbReference>
<gene>
    <name evidence="1" type="ORF">MUN53_00475</name>
</gene>
<proteinExistence type="predicted"/>
<comment type="caution">
    <text evidence="1">The sequence shown here is derived from an EMBL/GenBank/DDBJ whole genome shotgun (WGS) entry which is preliminary data.</text>
</comment>
<dbReference type="InterPro" id="IPR004375">
    <property type="entry name" value="NanQ/TabA/YiaL"/>
</dbReference>
<dbReference type="NCBIfam" id="TIGR00022">
    <property type="entry name" value="YhcH/YjgK/YiaL family protein"/>
    <property type="match status" value="1"/>
</dbReference>
<dbReference type="InterPro" id="IPR037012">
    <property type="entry name" value="NanQ/TabA/YiaL_sf"/>
</dbReference>
<name>A0ABT0BWE6_9BACT</name>
<accession>A0ABT0BWE6</accession>
<organism evidence="1 2">
    <name type="scientific">Parabacteroides faecalis</name>
    <dbReference type="NCBI Taxonomy" id="2924040"/>
    <lineage>
        <taxon>Bacteria</taxon>
        <taxon>Pseudomonadati</taxon>
        <taxon>Bacteroidota</taxon>
        <taxon>Bacteroidia</taxon>
        <taxon>Bacteroidales</taxon>
        <taxon>Tannerellaceae</taxon>
        <taxon>Parabacteroides</taxon>
    </lineage>
</organism>
<dbReference type="Proteomes" id="UP001165444">
    <property type="component" value="Unassembled WGS sequence"/>
</dbReference>
<reference evidence="1 2" key="1">
    <citation type="submission" date="2022-03" db="EMBL/GenBank/DDBJ databases">
        <title>Parabacteroides sp. nov. isolated from swine feces.</title>
        <authorList>
            <person name="Bak J.E."/>
        </authorList>
    </citation>
    <scope>NUCLEOTIDE SEQUENCE [LARGE SCALE GENOMIC DNA]</scope>
    <source>
        <strain evidence="1 2">AGMB00274</strain>
    </source>
</reference>
<protein>
    <submittedName>
        <fullName evidence="1">YhcH/YjgK/YiaL family protein</fullName>
    </submittedName>
</protein>
<evidence type="ECO:0000313" key="1">
    <source>
        <dbReference type="EMBL" id="MCJ2379109.1"/>
    </source>
</evidence>
<dbReference type="RefSeq" id="WP_243322937.1">
    <property type="nucleotide sequence ID" value="NZ_JAKZMM010000001.1"/>
</dbReference>
<dbReference type="PANTHER" id="PTHR34986:SF1">
    <property type="entry name" value="PROTEIN YIAL"/>
    <property type="match status" value="1"/>
</dbReference>
<evidence type="ECO:0000313" key="2">
    <source>
        <dbReference type="Proteomes" id="UP001165444"/>
    </source>
</evidence>
<dbReference type="SUPFAM" id="SSF51197">
    <property type="entry name" value="Clavaminate synthase-like"/>
    <property type="match status" value="1"/>
</dbReference>
<keyword evidence="2" id="KW-1185">Reference proteome</keyword>
<dbReference type="EMBL" id="JAKZMM010000001">
    <property type="protein sequence ID" value="MCJ2379109.1"/>
    <property type="molecule type" value="Genomic_DNA"/>
</dbReference>